<feature type="transmembrane region" description="Helical" evidence="1">
    <location>
        <begin position="87"/>
        <end position="106"/>
    </location>
</feature>
<evidence type="ECO:0000313" key="2">
    <source>
        <dbReference type="EMBL" id="TFK33400.1"/>
    </source>
</evidence>
<keyword evidence="1" id="KW-0812">Transmembrane</keyword>
<protein>
    <submittedName>
        <fullName evidence="2">Uncharacterized protein</fullName>
    </submittedName>
</protein>
<reference evidence="2 3" key="1">
    <citation type="journal article" date="2019" name="Nat. Ecol. Evol.">
        <title>Megaphylogeny resolves global patterns of mushroom evolution.</title>
        <authorList>
            <person name="Varga T."/>
            <person name="Krizsan K."/>
            <person name="Foldi C."/>
            <person name="Dima B."/>
            <person name="Sanchez-Garcia M."/>
            <person name="Sanchez-Ramirez S."/>
            <person name="Szollosi G.J."/>
            <person name="Szarkandi J.G."/>
            <person name="Papp V."/>
            <person name="Albert L."/>
            <person name="Andreopoulos W."/>
            <person name="Angelini C."/>
            <person name="Antonin V."/>
            <person name="Barry K.W."/>
            <person name="Bougher N.L."/>
            <person name="Buchanan P."/>
            <person name="Buyck B."/>
            <person name="Bense V."/>
            <person name="Catcheside P."/>
            <person name="Chovatia M."/>
            <person name="Cooper J."/>
            <person name="Damon W."/>
            <person name="Desjardin D."/>
            <person name="Finy P."/>
            <person name="Geml J."/>
            <person name="Haridas S."/>
            <person name="Hughes K."/>
            <person name="Justo A."/>
            <person name="Karasinski D."/>
            <person name="Kautmanova I."/>
            <person name="Kiss B."/>
            <person name="Kocsube S."/>
            <person name="Kotiranta H."/>
            <person name="LaButti K.M."/>
            <person name="Lechner B.E."/>
            <person name="Liimatainen K."/>
            <person name="Lipzen A."/>
            <person name="Lukacs Z."/>
            <person name="Mihaltcheva S."/>
            <person name="Morgado L.N."/>
            <person name="Niskanen T."/>
            <person name="Noordeloos M.E."/>
            <person name="Ohm R.A."/>
            <person name="Ortiz-Santana B."/>
            <person name="Ovrebo C."/>
            <person name="Racz N."/>
            <person name="Riley R."/>
            <person name="Savchenko A."/>
            <person name="Shiryaev A."/>
            <person name="Soop K."/>
            <person name="Spirin V."/>
            <person name="Szebenyi C."/>
            <person name="Tomsovsky M."/>
            <person name="Tulloss R.E."/>
            <person name="Uehling J."/>
            <person name="Grigoriev I.V."/>
            <person name="Vagvolgyi C."/>
            <person name="Papp T."/>
            <person name="Martin F.M."/>
            <person name="Miettinen O."/>
            <person name="Hibbett D.S."/>
            <person name="Nagy L.G."/>
        </authorList>
    </citation>
    <scope>NUCLEOTIDE SEQUENCE [LARGE SCALE GENOMIC DNA]</scope>
    <source>
        <strain evidence="2 3">CBS 166.37</strain>
    </source>
</reference>
<dbReference type="OrthoDB" id="3263055at2759"/>
<evidence type="ECO:0000313" key="3">
    <source>
        <dbReference type="Proteomes" id="UP000308652"/>
    </source>
</evidence>
<keyword evidence="1" id="KW-1133">Transmembrane helix</keyword>
<organism evidence="2 3">
    <name type="scientific">Crucibulum laeve</name>
    <dbReference type="NCBI Taxonomy" id="68775"/>
    <lineage>
        <taxon>Eukaryota</taxon>
        <taxon>Fungi</taxon>
        <taxon>Dikarya</taxon>
        <taxon>Basidiomycota</taxon>
        <taxon>Agaricomycotina</taxon>
        <taxon>Agaricomycetes</taxon>
        <taxon>Agaricomycetidae</taxon>
        <taxon>Agaricales</taxon>
        <taxon>Agaricineae</taxon>
        <taxon>Nidulariaceae</taxon>
        <taxon>Crucibulum</taxon>
    </lineage>
</organism>
<dbReference type="PANTHER" id="PTHR40465">
    <property type="entry name" value="CHROMOSOME 1, WHOLE GENOME SHOTGUN SEQUENCE"/>
    <property type="match status" value="1"/>
</dbReference>
<feature type="transmembrane region" description="Helical" evidence="1">
    <location>
        <begin position="51"/>
        <end position="75"/>
    </location>
</feature>
<dbReference type="PANTHER" id="PTHR40465:SF1">
    <property type="entry name" value="DUF6534 DOMAIN-CONTAINING PROTEIN"/>
    <property type="match status" value="1"/>
</dbReference>
<feature type="transmembrane region" description="Helical" evidence="1">
    <location>
        <begin position="178"/>
        <end position="196"/>
    </location>
</feature>
<keyword evidence="1" id="KW-0472">Membrane</keyword>
<proteinExistence type="predicted"/>
<dbReference type="Proteomes" id="UP000308652">
    <property type="component" value="Unassembled WGS sequence"/>
</dbReference>
<feature type="transmembrane region" description="Helical" evidence="1">
    <location>
        <begin position="149"/>
        <end position="166"/>
    </location>
</feature>
<dbReference type="EMBL" id="ML213649">
    <property type="protein sequence ID" value="TFK33400.1"/>
    <property type="molecule type" value="Genomic_DNA"/>
</dbReference>
<name>A0A5C3LKL5_9AGAR</name>
<gene>
    <name evidence="2" type="ORF">BDQ12DRAFT_715879</name>
</gene>
<dbReference type="AlphaFoldDB" id="A0A5C3LKL5"/>
<keyword evidence="3" id="KW-1185">Reference proteome</keyword>
<accession>A0A5C3LKL5</accession>
<feature type="transmembrane region" description="Helical" evidence="1">
    <location>
        <begin position="16"/>
        <end position="39"/>
    </location>
</feature>
<sequence length="276" mass="30427">MSAITARVTFGDTLGAIFLGGIAASILYGVNCIQTFIVLKGNQADRTYLKIIIICLWIIDSIQHILVIHALYYYMVTNYANPPALQIFTWSFLAQAIAGAFTSTLVRSDSTKAIHYDNWNSVPLLLWSSVDLAGNPSFQEVKKLSKRTGFRNISIFVAVTIFHSHLNYDLTSIDLIYIWIYILSNKVYISSLLANLNAREYVRGNNHIVTDSGVATPDNEGSMDLSALSSSNKLSSPQTLKPCGIPQAHLTSLTIHSNNAIPTKVDVKVDKEISIV</sequence>
<evidence type="ECO:0000256" key="1">
    <source>
        <dbReference type="SAM" id="Phobius"/>
    </source>
</evidence>